<organism evidence="7 8">
    <name type="scientific">Fusibacter ferrireducens</name>
    <dbReference type="NCBI Taxonomy" id="2785058"/>
    <lineage>
        <taxon>Bacteria</taxon>
        <taxon>Bacillati</taxon>
        <taxon>Bacillota</taxon>
        <taxon>Clostridia</taxon>
        <taxon>Eubacteriales</taxon>
        <taxon>Eubacteriales Family XII. Incertae Sedis</taxon>
        <taxon>Fusibacter</taxon>
    </lineage>
</organism>
<evidence type="ECO:0000259" key="6">
    <source>
        <dbReference type="PROSITE" id="PS50885"/>
    </source>
</evidence>
<feature type="transmembrane region" description="Helical" evidence="4">
    <location>
        <begin position="20"/>
        <end position="41"/>
    </location>
</feature>
<evidence type="ECO:0000313" key="7">
    <source>
        <dbReference type="EMBL" id="MBF4694986.1"/>
    </source>
</evidence>
<dbReference type="Pfam" id="PF00015">
    <property type="entry name" value="MCPsignal"/>
    <property type="match status" value="1"/>
</dbReference>
<dbReference type="PANTHER" id="PTHR32089">
    <property type="entry name" value="METHYL-ACCEPTING CHEMOTAXIS PROTEIN MCPB"/>
    <property type="match status" value="1"/>
</dbReference>
<comment type="similarity">
    <text evidence="2">Belongs to the methyl-accepting chemotaxis (MCP) protein family.</text>
</comment>
<comment type="caution">
    <text evidence="7">The sequence shown here is derived from an EMBL/GenBank/DDBJ whole genome shotgun (WGS) entry which is preliminary data.</text>
</comment>
<keyword evidence="4" id="KW-1133">Transmembrane helix</keyword>
<evidence type="ECO:0000313" key="8">
    <source>
        <dbReference type="Proteomes" id="UP000614200"/>
    </source>
</evidence>
<reference evidence="7 8" key="1">
    <citation type="submission" date="2020-11" db="EMBL/GenBank/DDBJ databases">
        <title>Fusibacter basophilias sp. nov.</title>
        <authorList>
            <person name="Qiu D."/>
        </authorList>
    </citation>
    <scope>NUCLEOTIDE SEQUENCE [LARGE SCALE GENOMIC DNA]</scope>
    <source>
        <strain evidence="7 8">Q10-2</strain>
    </source>
</reference>
<dbReference type="CDD" id="cd06225">
    <property type="entry name" value="HAMP"/>
    <property type="match status" value="1"/>
</dbReference>
<dbReference type="PROSITE" id="PS50885">
    <property type="entry name" value="HAMP"/>
    <property type="match status" value="1"/>
</dbReference>
<sequence>MDAKNVNEYNAADYTKTVKLFVGITIFSLLLGLVLTIFISIDITRPLKLAVTQLSQVASGDFSIDISKDLLKRKDEMGALATGIDEMQNAIKGLIGKVINESKNIERIVGDVDRRVSDLNGDIEDVSSTTQELAAGMEETAAASEEMSATSQEMERAVSSIADKAQEGAVKANEISNRAQSTKTIVLDAQTKAMTVLSSVKEKLEASIEASKVVSQIDVLSESIMNITSQTNLLALNAAIEAARAGEAGKGFAVVADEIRKLAEQSKDTVEEIQRITFKVNEAVADLTGNSNNLLEFVNKDVNEDYKLILNVADKYSEDAIYVDDLVTDFSSTSEELLASITEILKAIDGVAKASTEGAQGTSDIAIKASNVTEKSMEVVKLVLKTNESAQNLESEISKFKV</sequence>
<dbReference type="SMART" id="SM00283">
    <property type="entry name" value="MA"/>
    <property type="match status" value="1"/>
</dbReference>
<protein>
    <submittedName>
        <fullName evidence="7">Methyl-accepting chemotaxis protein</fullName>
    </submittedName>
</protein>
<proteinExistence type="inferred from homology"/>
<evidence type="ECO:0000256" key="4">
    <source>
        <dbReference type="SAM" id="Phobius"/>
    </source>
</evidence>
<dbReference type="SUPFAM" id="SSF58104">
    <property type="entry name" value="Methyl-accepting chemotaxis protein (MCP) signaling domain"/>
    <property type="match status" value="1"/>
</dbReference>
<dbReference type="EMBL" id="JADKNH010000012">
    <property type="protein sequence ID" value="MBF4694986.1"/>
    <property type="molecule type" value="Genomic_DNA"/>
</dbReference>
<dbReference type="Proteomes" id="UP000614200">
    <property type="component" value="Unassembled WGS sequence"/>
</dbReference>
<evidence type="ECO:0000256" key="3">
    <source>
        <dbReference type="PROSITE-ProRule" id="PRU00284"/>
    </source>
</evidence>
<dbReference type="InterPro" id="IPR003660">
    <property type="entry name" value="HAMP_dom"/>
</dbReference>
<dbReference type="Gene3D" id="6.10.340.10">
    <property type="match status" value="1"/>
</dbReference>
<gene>
    <name evidence="7" type="ORF">ISU02_17950</name>
</gene>
<dbReference type="PANTHER" id="PTHR32089:SF112">
    <property type="entry name" value="LYSOZYME-LIKE PROTEIN-RELATED"/>
    <property type="match status" value="1"/>
</dbReference>
<keyword evidence="8" id="KW-1185">Reference proteome</keyword>
<dbReference type="Gene3D" id="1.10.287.950">
    <property type="entry name" value="Methyl-accepting chemotaxis protein"/>
    <property type="match status" value="1"/>
</dbReference>
<dbReference type="PROSITE" id="PS50111">
    <property type="entry name" value="CHEMOTAXIS_TRANSDUC_2"/>
    <property type="match status" value="1"/>
</dbReference>
<dbReference type="SMART" id="SM00304">
    <property type="entry name" value="HAMP"/>
    <property type="match status" value="1"/>
</dbReference>
<dbReference type="Pfam" id="PF00672">
    <property type="entry name" value="HAMP"/>
    <property type="match status" value="1"/>
</dbReference>
<keyword evidence="4" id="KW-0812">Transmembrane</keyword>
<evidence type="ECO:0000256" key="2">
    <source>
        <dbReference type="ARBA" id="ARBA00029447"/>
    </source>
</evidence>
<evidence type="ECO:0000256" key="1">
    <source>
        <dbReference type="ARBA" id="ARBA00023224"/>
    </source>
</evidence>
<feature type="domain" description="Methyl-accepting transducer" evidence="5">
    <location>
        <begin position="115"/>
        <end position="366"/>
    </location>
</feature>
<name>A0ABR9ZXA3_9FIRM</name>
<keyword evidence="4" id="KW-0472">Membrane</keyword>
<dbReference type="InterPro" id="IPR004089">
    <property type="entry name" value="MCPsignal_dom"/>
</dbReference>
<feature type="domain" description="HAMP" evidence="6">
    <location>
        <begin position="41"/>
        <end position="96"/>
    </location>
</feature>
<accession>A0ABR9ZXA3</accession>
<evidence type="ECO:0000259" key="5">
    <source>
        <dbReference type="PROSITE" id="PS50111"/>
    </source>
</evidence>
<keyword evidence="1 3" id="KW-0807">Transducer</keyword>